<gene>
    <name evidence="1" type="ORF">UA74_07245</name>
</gene>
<keyword evidence="1" id="KW-0031">Aminopeptidase</keyword>
<dbReference type="GO" id="GO:0004177">
    <property type="term" value="F:aminopeptidase activity"/>
    <property type="evidence" value="ECO:0007669"/>
    <property type="project" value="UniProtKB-KW"/>
</dbReference>
<sequence>MRVALSRRNTSALTTGVALIAAVSLLIGCGPQRVAGTAVPFGGLDPATVAGLPVTHGPSGPREGAPRIDLTYENGNGGEMDRLAMSAVADLYDYWATEYPDTFDGLAFEPVARLASYDAEQSPIVICGMDTSGVPNAFYCPPEDAIAWDRGVLMPMLDQQFGPMAVVTVLAHEMGHAVQYKSGNMTADMPTILAEQQADCYAGGYFRYIADGDSPYFEVSTGEGLNAILAALFSIRDQAGTDFRGPQAHGNAFDRTTAFIFGFSDGASRCAEMDVEEMQQRITQLEFAESDATGQLEVNEQHVALVEQSLAEVFAEELDQAPTLDLSGTNCGETEPAAYCVEGNSIGLDMPELAAIGTPPTPGGDPSAAGIGDFAAFAEIASRYTMAVQEQAGLSLEGQSAGLRTACLTGSWAGMLMPNRSPDATSYAGLRISPGDLDEAVAELLSQDSLIAADVDGASVPSGFARVEAFQVGFEEGNDPCTEQFGD</sequence>
<name>A0AAC9L8V6_9PSEU</name>
<dbReference type="EMBL" id="CP016076">
    <property type="protein sequence ID" value="APU13518.1"/>
    <property type="molecule type" value="Genomic_DNA"/>
</dbReference>
<dbReference type="PROSITE" id="PS51257">
    <property type="entry name" value="PROKAR_LIPOPROTEIN"/>
    <property type="match status" value="1"/>
</dbReference>
<dbReference type="InterPro" id="IPR007343">
    <property type="entry name" value="Uncharacterised_pept_Zn_put"/>
</dbReference>
<protein>
    <submittedName>
        <fullName evidence="1">Metalloprotease</fullName>
        <ecNumber evidence="1">3.4.11.-</ecNumber>
    </submittedName>
</protein>
<evidence type="ECO:0000313" key="1">
    <source>
        <dbReference type="EMBL" id="APU13518.1"/>
    </source>
</evidence>
<dbReference type="Pfam" id="PF04228">
    <property type="entry name" value="Zn_peptidase"/>
    <property type="match status" value="1"/>
</dbReference>
<dbReference type="AlphaFoldDB" id="A0AAC9L8V6"/>
<evidence type="ECO:0000313" key="2">
    <source>
        <dbReference type="Proteomes" id="UP000185511"/>
    </source>
</evidence>
<keyword evidence="1" id="KW-0645">Protease</keyword>
<dbReference type="SUPFAM" id="SSF55486">
    <property type="entry name" value="Metalloproteases ('zincins'), catalytic domain"/>
    <property type="match status" value="1"/>
</dbReference>
<keyword evidence="2" id="KW-1185">Reference proteome</keyword>
<reference evidence="2" key="1">
    <citation type="submission" date="2016-06" db="EMBL/GenBank/DDBJ databases">
        <title>Complete genome sequence of Actinoalloteichus fjordicus DSM 46855 (=ADI127-17), type strain of the new species Actinoalloteichus fjordicus.</title>
        <authorList>
            <person name="Ruckert C."/>
            <person name="Nouioui I."/>
            <person name="Willmese J."/>
            <person name="van Wezel G."/>
            <person name="Klenk H.-P."/>
            <person name="Kalinowski J."/>
            <person name="Zotchev S.B."/>
        </authorList>
    </citation>
    <scope>NUCLEOTIDE SEQUENCE [LARGE SCALE GENOMIC DNA]</scope>
    <source>
        <strain evidence="2">ADI127-7</strain>
    </source>
</reference>
<dbReference type="Proteomes" id="UP000185511">
    <property type="component" value="Chromosome"/>
</dbReference>
<keyword evidence="1" id="KW-0378">Hydrolase</keyword>
<dbReference type="EC" id="3.4.11.-" evidence="1"/>
<proteinExistence type="predicted"/>
<dbReference type="GO" id="GO:0008237">
    <property type="term" value="F:metallopeptidase activity"/>
    <property type="evidence" value="ECO:0007669"/>
    <property type="project" value="UniProtKB-KW"/>
</dbReference>
<dbReference type="RefSeq" id="WP_232237665.1">
    <property type="nucleotide sequence ID" value="NZ_CP016076.1"/>
</dbReference>
<organism evidence="1 2">
    <name type="scientific">Actinoalloteichus fjordicus</name>
    <dbReference type="NCBI Taxonomy" id="1612552"/>
    <lineage>
        <taxon>Bacteria</taxon>
        <taxon>Bacillati</taxon>
        <taxon>Actinomycetota</taxon>
        <taxon>Actinomycetes</taxon>
        <taxon>Pseudonocardiales</taxon>
        <taxon>Pseudonocardiaceae</taxon>
        <taxon>Actinoalloteichus</taxon>
    </lineage>
</organism>
<accession>A0AAC9L8V6</accession>
<dbReference type="KEGG" id="acad:UA74_07245"/>
<keyword evidence="1" id="KW-0482">Metalloprotease</keyword>